<keyword evidence="4 8" id="KW-0560">Oxidoreductase</keyword>
<dbReference type="PRINTS" id="PR00463">
    <property type="entry name" value="EP450I"/>
</dbReference>
<gene>
    <name evidence="12" type="primary">LOC116214821</name>
</gene>
<keyword evidence="3 7" id="KW-0479">Metal-binding</keyword>
<dbReference type="SUPFAM" id="SSF48264">
    <property type="entry name" value="Cytochrome P450"/>
    <property type="match status" value="1"/>
</dbReference>
<evidence type="ECO:0000256" key="7">
    <source>
        <dbReference type="PIRSR" id="PIRSR602401-1"/>
    </source>
</evidence>
<comment type="similarity">
    <text evidence="1 8">Belongs to the cytochrome P450 family.</text>
</comment>
<keyword evidence="2 7" id="KW-0349">Heme</keyword>
<dbReference type="GO" id="GO:0020037">
    <property type="term" value="F:heme binding"/>
    <property type="evidence" value="ECO:0007669"/>
    <property type="project" value="InterPro"/>
</dbReference>
<proteinExistence type="inferred from homology"/>
<comment type="cofactor">
    <cofactor evidence="7">
        <name>heme</name>
        <dbReference type="ChEBI" id="CHEBI:30413"/>
    </cofactor>
</comment>
<sequence>MMDLLLPYLNTTMIAVFTSVIFLTYCLTRKIKASRGQQPPEASGGWPILGHLRLLTGPGLPHETLGALADKHGPIFRIRIGIHPAVVISSWEIAKECFTTYDTAISSRPKLASGKHLGYNYANFGFAPYGPYWREMRKITMLELLSNRRLEMFNNIRESEVTTSLKGLYSHWVERRDGLDQDHVPVEMTQWFGDLTLNVILRMVAGKRYNFRTTSTSDEKEKARRVQKTMREMFNLSGFFVPADALPFLRWLDVGGYEKAMKKTAQEMDSLCTEWLEEHREKRNSGEAVNGELDFMDVLLSVLDDLKIADFDADTINKATTTTLVAGGTDTTALTIIWGLSLLLNLPRAMRKVQDELDVHVGRERLVRESDIDKQVYIQAIVKETLRLYPAGPLSGAREFTQDCTIGGFRIPAGTQLIVNLHKLQRDPRVWDDPNEFRPERFLTTHKNIDVKGQHFELIPFGGGRRACPGLGHGIQMAQLTLASLVHAFDIATPSGTPVDMTGSPGLTNSKATPLQVSVKPRLSPSAYR</sequence>
<dbReference type="FunFam" id="1.10.630.10:FF:000026">
    <property type="entry name" value="Cytochrome P450 82C4"/>
    <property type="match status" value="1"/>
</dbReference>
<evidence type="ECO:0000256" key="4">
    <source>
        <dbReference type="ARBA" id="ARBA00023002"/>
    </source>
</evidence>
<dbReference type="OrthoDB" id="2789670at2759"/>
<evidence type="ECO:0000256" key="9">
    <source>
        <dbReference type="SAM" id="MobiDB-lite"/>
    </source>
</evidence>
<evidence type="ECO:0000256" key="1">
    <source>
        <dbReference type="ARBA" id="ARBA00010617"/>
    </source>
</evidence>
<keyword evidence="10" id="KW-0472">Membrane</keyword>
<dbReference type="Pfam" id="PF00067">
    <property type="entry name" value="p450"/>
    <property type="match status" value="1"/>
</dbReference>
<evidence type="ECO:0000313" key="11">
    <source>
        <dbReference type="Proteomes" id="UP000515151"/>
    </source>
</evidence>
<evidence type="ECO:0000256" key="3">
    <source>
        <dbReference type="ARBA" id="ARBA00022723"/>
    </source>
</evidence>
<dbReference type="InterPro" id="IPR001128">
    <property type="entry name" value="Cyt_P450"/>
</dbReference>
<dbReference type="InterPro" id="IPR036396">
    <property type="entry name" value="Cyt_P450_sf"/>
</dbReference>
<dbReference type="GO" id="GO:0005506">
    <property type="term" value="F:iron ion binding"/>
    <property type="evidence" value="ECO:0007669"/>
    <property type="project" value="InterPro"/>
</dbReference>
<accession>A0A6P8EKA6</accession>
<feature type="transmembrane region" description="Helical" evidence="10">
    <location>
        <begin position="6"/>
        <end position="27"/>
    </location>
</feature>
<keyword evidence="5 7" id="KW-0408">Iron</keyword>
<dbReference type="GO" id="GO:0016709">
    <property type="term" value="F:oxidoreductase activity, acting on paired donors, with incorporation or reduction of molecular oxygen, NAD(P)H as one donor, and incorporation of one atom of oxygen"/>
    <property type="evidence" value="ECO:0007669"/>
    <property type="project" value="UniProtKB-ARBA"/>
</dbReference>
<evidence type="ECO:0000256" key="8">
    <source>
        <dbReference type="RuleBase" id="RU000461"/>
    </source>
</evidence>
<keyword evidence="10" id="KW-1133">Transmembrane helix</keyword>
<name>A0A6P8EKA6_PUNGR</name>
<dbReference type="InterPro" id="IPR002401">
    <property type="entry name" value="Cyt_P450_E_grp-I"/>
</dbReference>
<feature type="binding site" description="axial binding residue" evidence="7">
    <location>
        <position position="468"/>
    </location>
    <ligand>
        <name>heme</name>
        <dbReference type="ChEBI" id="CHEBI:30413"/>
    </ligand>
    <ligandPart>
        <name>Fe</name>
        <dbReference type="ChEBI" id="CHEBI:18248"/>
    </ligandPart>
</feature>
<feature type="region of interest" description="Disordered" evidence="9">
    <location>
        <begin position="500"/>
        <end position="529"/>
    </location>
</feature>
<dbReference type="GeneID" id="116214821"/>
<organism evidence="11 12">
    <name type="scientific">Punica granatum</name>
    <name type="common">Pomegranate</name>
    <dbReference type="NCBI Taxonomy" id="22663"/>
    <lineage>
        <taxon>Eukaryota</taxon>
        <taxon>Viridiplantae</taxon>
        <taxon>Streptophyta</taxon>
        <taxon>Embryophyta</taxon>
        <taxon>Tracheophyta</taxon>
        <taxon>Spermatophyta</taxon>
        <taxon>Magnoliopsida</taxon>
        <taxon>eudicotyledons</taxon>
        <taxon>Gunneridae</taxon>
        <taxon>Pentapetalae</taxon>
        <taxon>rosids</taxon>
        <taxon>malvids</taxon>
        <taxon>Myrtales</taxon>
        <taxon>Lythraceae</taxon>
        <taxon>Punica</taxon>
    </lineage>
</organism>
<keyword evidence="11" id="KW-1185">Reference proteome</keyword>
<keyword evidence="6 8" id="KW-0503">Monooxygenase</keyword>
<dbReference type="PANTHER" id="PTHR47947">
    <property type="entry name" value="CYTOCHROME P450 82C3-RELATED"/>
    <property type="match status" value="1"/>
</dbReference>
<dbReference type="CDD" id="cd20654">
    <property type="entry name" value="CYP82"/>
    <property type="match status" value="1"/>
</dbReference>
<dbReference type="InterPro" id="IPR017972">
    <property type="entry name" value="Cyt_P450_CS"/>
</dbReference>
<reference evidence="12" key="2">
    <citation type="submission" date="2025-08" db="UniProtKB">
        <authorList>
            <consortium name="RefSeq"/>
        </authorList>
    </citation>
    <scope>IDENTIFICATION</scope>
    <source>
        <tissue evidence="12">Leaf</tissue>
    </source>
</reference>
<dbReference type="InterPro" id="IPR050651">
    <property type="entry name" value="Plant_Cytochrome_P450_Monoox"/>
</dbReference>
<keyword evidence="10" id="KW-0812">Transmembrane</keyword>
<dbReference type="Proteomes" id="UP000515151">
    <property type="component" value="Chromosome 7"/>
</dbReference>
<evidence type="ECO:0000256" key="10">
    <source>
        <dbReference type="SAM" id="Phobius"/>
    </source>
</evidence>
<dbReference type="RefSeq" id="XP_031406158.1">
    <property type="nucleotide sequence ID" value="XM_031550298.1"/>
</dbReference>
<evidence type="ECO:0000313" key="12">
    <source>
        <dbReference type="RefSeq" id="XP_031406158.1"/>
    </source>
</evidence>
<reference evidence="11" key="1">
    <citation type="journal article" date="2020" name="Plant Biotechnol. J.">
        <title>The pomegranate (Punica granatum L.) draft genome dissects genetic divergence between soft- and hard-seeded cultivars.</title>
        <authorList>
            <person name="Luo X."/>
            <person name="Li H."/>
            <person name="Wu Z."/>
            <person name="Yao W."/>
            <person name="Zhao P."/>
            <person name="Cao D."/>
            <person name="Yu H."/>
            <person name="Li K."/>
            <person name="Poudel K."/>
            <person name="Zhao D."/>
            <person name="Zhang F."/>
            <person name="Xia X."/>
            <person name="Chen L."/>
            <person name="Wang Q."/>
            <person name="Jing D."/>
            <person name="Cao S."/>
        </authorList>
    </citation>
    <scope>NUCLEOTIDE SEQUENCE [LARGE SCALE GENOMIC DNA]</scope>
    <source>
        <strain evidence="11">cv. Tunisia</strain>
    </source>
</reference>
<dbReference type="PROSITE" id="PS00086">
    <property type="entry name" value="CYTOCHROME_P450"/>
    <property type="match status" value="1"/>
</dbReference>
<evidence type="ECO:0000256" key="2">
    <source>
        <dbReference type="ARBA" id="ARBA00022617"/>
    </source>
</evidence>
<dbReference type="PANTHER" id="PTHR47947:SF39">
    <property type="entry name" value="CYTOCHROME P450"/>
    <property type="match status" value="1"/>
</dbReference>
<protein>
    <submittedName>
        <fullName evidence="12">Cytochrome P450 CYP82D47-like</fullName>
    </submittedName>
</protein>
<feature type="compositionally biased region" description="Polar residues" evidence="9">
    <location>
        <begin position="505"/>
        <end position="516"/>
    </location>
</feature>
<evidence type="ECO:0000256" key="5">
    <source>
        <dbReference type="ARBA" id="ARBA00023004"/>
    </source>
</evidence>
<dbReference type="AlphaFoldDB" id="A0A6P8EKA6"/>
<dbReference type="PRINTS" id="PR00385">
    <property type="entry name" value="P450"/>
</dbReference>
<dbReference type="Gene3D" id="1.10.630.10">
    <property type="entry name" value="Cytochrome P450"/>
    <property type="match status" value="1"/>
</dbReference>
<evidence type="ECO:0000256" key="6">
    <source>
        <dbReference type="ARBA" id="ARBA00023033"/>
    </source>
</evidence>